<feature type="domain" description="OmpR/PhoB-type" evidence="11">
    <location>
        <begin position="124"/>
        <end position="218"/>
    </location>
</feature>
<keyword evidence="5 9" id="KW-0238">DNA-binding</keyword>
<dbReference type="PROSITE" id="PS50110">
    <property type="entry name" value="RESPONSE_REGULATORY"/>
    <property type="match status" value="1"/>
</dbReference>
<evidence type="ECO:0000313" key="12">
    <source>
        <dbReference type="EMBL" id="SBV94550.1"/>
    </source>
</evidence>
<dbReference type="GO" id="GO:0005829">
    <property type="term" value="C:cytosol"/>
    <property type="evidence" value="ECO:0007669"/>
    <property type="project" value="TreeGrafter"/>
</dbReference>
<dbReference type="Gene3D" id="1.10.10.10">
    <property type="entry name" value="Winged helix-like DNA-binding domain superfamily/Winged helix DNA-binding domain"/>
    <property type="match status" value="1"/>
</dbReference>
<evidence type="ECO:0000256" key="1">
    <source>
        <dbReference type="ARBA" id="ARBA00018672"/>
    </source>
</evidence>
<name>A0A212J533_9FIRM</name>
<organism evidence="12">
    <name type="scientific">uncultured Eubacteriales bacterium</name>
    <dbReference type="NCBI Taxonomy" id="172733"/>
    <lineage>
        <taxon>Bacteria</taxon>
        <taxon>Bacillati</taxon>
        <taxon>Bacillota</taxon>
        <taxon>Clostridia</taxon>
        <taxon>Eubacteriales</taxon>
        <taxon>environmental samples</taxon>
    </lineage>
</organism>
<dbReference type="SMART" id="SM00862">
    <property type="entry name" value="Trans_reg_C"/>
    <property type="match status" value="1"/>
</dbReference>
<dbReference type="Gene3D" id="3.40.50.2300">
    <property type="match status" value="1"/>
</dbReference>
<keyword evidence="2 8" id="KW-0597">Phosphoprotein</keyword>
<feature type="DNA-binding region" description="OmpR/PhoB-type" evidence="9">
    <location>
        <begin position="124"/>
        <end position="218"/>
    </location>
</feature>
<dbReference type="InterPro" id="IPR036388">
    <property type="entry name" value="WH-like_DNA-bd_sf"/>
</dbReference>
<evidence type="ECO:0000256" key="5">
    <source>
        <dbReference type="ARBA" id="ARBA00023125"/>
    </source>
</evidence>
<evidence type="ECO:0000256" key="2">
    <source>
        <dbReference type="ARBA" id="ARBA00022553"/>
    </source>
</evidence>
<dbReference type="InterPro" id="IPR011006">
    <property type="entry name" value="CheY-like_superfamily"/>
</dbReference>
<dbReference type="GO" id="GO:0000156">
    <property type="term" value="F:phosphorelay response regulator activity"/>
    <property type="evidence" value="ECO:0007669"/>
    <property type="project" value="TreeGrafter"/>
</dbReference>
<dbReference type="FunFam" id="3.40.50.2300:FF:000001">
    <property type="entry name" value="DNA-binding response regulator PhoB"/>
    <property type="match status" value="1"/>
</dbReference>
<dbReference type="CDD" id="cd00383">
    <property type="entry name" value="trans_reg_C"/>
    <property type="match status" value="1"/>
</dbReference>
<evidence type="ECO:0000256" key="4">
    <source>
        <dbReference type="ARBA" id="ARBA00023015"/>
    </source>
</evidence>
<dbReference type="InterPro" id="IPR001867">
    <property type="entry name" value="OmpR/PhoB-type_DNA-bd"/>
</dbReference>
<protein>
    <recommendedName>
        <fullName evidence="1">Stage 0 sporulation protein A homolog</fullName>
    </recommendedName>
</protein>
<proteinExistence type="predicted"/>
<evidence type="ECO:0000256" key="6">
    <source>
        <dbReference type="ARBA" id="ARBA00023163"/>
    </source>
</evidence>
<keyword evidence="6" id="KW-0804">Transcription</keyword>
<dbReference type="InterPro" id="IPR039420">
    <property type="entry name" value="WalR-like"/>
</dbReference>
<dbReference type="SMART" id="SM00448">
    <property type="entry name" value="REC"/>
    <property type="match status" value="1"/>
</dbReference>
<accession>A0A212J533</accession>
<dbReference type="SUPFAM" id="SSF52172">
    <property type="entry name" value="CheY-like"/>
    <property type="match status" value="1"/>
</dbReference>
<dbReference type="EMBL" id="FLUN01000001">
    <property type="protein sequence ID" value="SBV94550.1"/>
    <property type="molecule type" value="Genomic_DNA"/>
</dbReference>
<sequence>MDIQILLVEDDEHICNAAKAFLENAGFIVDAFDDGLKAWEMFYNKTYQLVILDIMLPNISGLEILKEIRKHSDVPALIITALADDEHQLTAFSSHADDYITKPFAMIILLKRAEAILRRTGILKEEICVGDLSLFPIAYKATFQGEDILLTPKEFELLFMLVQNKDNIVLRERMLVQIWGYDFEGNERIVDTHIKNLRSKLPVNIIKTIKGIGYRLETE</sequence>
<evidence type="ECO:0000259" key="10">
    <source>
        <dbReference type="PROSITE" id="PS50110"/>
    </source>
</evidence>
<evidence type="ECO:0000256" key="8">
    <source>
        <dbReference type="PROSITE-ProRule" id="PRU00169"/>
    </source>
</evidence>
<dbReference type="CDD" id="cd17574">
    <property type="entry name" value="REC_OmpR"/>
    <property type="match status" value="1"/>
</dbReference>
<keyword evidence="4" id="KW-0805">Transcription regulation</keyword>
<dbReference type="PANTHER" id="PTHR48111">
    <property type="entry name" value="REGULATOR OF RPOS"/>
    <property type="match status" value="1"/>
</dbReference>
<evidence type="ECO:0000259" key="11">
    <source>
        <dbReference type="PROSITE" id="PS51755"/>
    </source>
</evidence>
<feature type="modified residue" description="4-aspartylphosphate" evidence="8">
    <location>
        <position position="53"/>
    </location>
</feature>
<dbReference type="Pfam" id="PF00486">
    <property type="entry name" value="Trans_reg_C"/>
    <property type="match status" value="1"/>
</dbReference>
<evidence type="ECO:0000256" key="7">
    <source>
        <dbReference type="ARBA" id="ARBA00024867"/>
    </source>
</evidence>
<dbReference type="AlphaFoldDB" id="A0A212J533"/>
<dbReference type="GO" id="GO:0000976">
    <property type="term" value="F:transcription cis-regulatory region binding"/>
    <property type="evidence" value="ECO:0007669"/>
    <property type="project" value="TreeGrafter"/>
</dbReference>
<gene>
    <name evidence="12" type="primary">vanRB</name>
    <name evidence="12" type="ORF">KL86CLO1_10529</name>
</gene>
<reference evidence="12" key="1">
    <citation type="submission" date="2016-04" db="EMBL/GenBank/DDBJ databases">
        <authorList>
            <person name="Evans L.H."/>
            <person name="Alamgir A."/>
            <person name="Owens N."/>
            <person name="Weber N.D."/>
            <person name="Virtaneva K."/>
            <person name="Barbian K."/>
            <person name="Babar A."/>
            <person name="Rosenke K."/>
        </authorList>
    </citation>
    <scope>NUCLEOTIDE SEQUENCE</scope>
    <source>
        <strain evidence="12">86</strain>
    </source>
</reference>
<evidence type="ECO:0000256" key="9">
    <source>
        <dbReference type="PROSITE-ProRule" id="PRU01091"/>
    </source>
</evidence>
<feature type="domain" description="Response regulatory" evidence="10">
    <location>
        <begin position="4"/>
        <end position="117"/>
    </location>
</feature>
<dbReference type="GO" id="GO:0032993">
    <property type="term" value="C:protein-DNA complex"/>
    <property type="evidence" value="ECO:0007669"/>
    <property type="project" value="TreeGrafter"/>
</dbReference>
<dbReference type="InterPro" id="IPR001789">
    <property type="entry name" value="Sig_transdc_resp-reg_receiver"/>
</dbReference>
<dbReference type="PROSITE" id="PS51755">
    <property type="entry name" value="OMPR_PHOB"/>
    <property type="match status" value="1"/>
</dbReference>
<dbReference type="Pfam" id="PF00072">
    <property type="entry name" value="Response_reg"/>
    <property type="match status" value="1"/>
</dbReference>
<keyword evidence="3" id="KW-0902">Two-component regulatory system</keyword>
<dbReference type="PANTHER" id="PTHR48111:SF32">
    <property type="entry name" value="STAGE 0 SPORULATION PROTEIN A HOMOLOG"/>
    <property type="match status" value="1"/>
</dbReference>
<comment type="function">
    <text evidence="7">May play the central regulatory role in sporulation. It may be an element of the effector pathway responsible for the activation of sporulation genes in response to nutritional stress. Spo0A may act in concert with spo0H (a sigma factor) to control the expression of some genes that are critical to the sporulation process.</text>
</comment>
<evidence type="ECO:0000256" key="3">
    <source>
        <dbReference type="ARBA" id="ARBA00023012"/>
    </source>
</evidence>
<dbReference type="GO" id="GO:0006355">
    <property type="term" value="P:regulation of DNA-templated transcription"/>
    <property type="evidence" value="ECO:0007669"/>
    <property type="project" value="InterPro"/>
</dbReference>